<evidence type="ECO:0000256" key="8">
    <source>
        <dbReference type="HAMAP-Rule" id="MF_00265"/>
    </source>
</evidence>
<evidence type="ECO:0000256" key="4">
    <source>
        <dbReference type="ARBA" id="ARBA00022723"/>
    </source>
</evidence>
<keyword evidence="3 8" id="KW-0540">Nuclease</keyword>
<feature type="domain" description="PIN" evidence="9">
    <location>
        <begin position="5"/>
        <end position="126"/>
    </location>
</feature>
<dbReference type="InterPro" id="IPR050556">
    <property type="entry name" value="Type_II_TA_system_RNase"/>
</dbReference>
<reference evidence="10 11" key="1">
    <citation type="submission" date="2020-05" db="EMBL/GenBank/DDBJ databases">
        <title>Genome sequences of pea root nodulating Rhizobium spp.</title>
        <authorList>
            <person name="Rahi P."/>
        </authorList>
    </citation>
    <scope>NUCLEOTIDE SEQUENCE [LARGE SCALE GENOMIC DNA]</scope>
    <source>
        <strain evidence="11">JKLM 12A2</strain>
    </source>
</reference>
<dbReference type="PANTHER" id="PTHR33653:SF1">
    <property type="entry name" value="RIBONUCLEASE VAPC2"/>
    <property type="match status" value="1"/>
</dbReference>
<name>A0ABX6PBP7_9HYPH</name>
<evidence type="ECO:0000256" key="7">
    <source>
        <dbReference type="ARBA" id="ARBA00038093"/>
    </source>
</evidence>
<keyword evidence="6 8" id="KW-0460">Magnesium</keyword>
<evidence type="ECO:0000259" key="9">
    <source>
        <dbReference type="Pfam" id="PF01850"/>
    </source>
</evidence>
<dbReference type="PANTHER" id="PTHR33653">
    <property type="entry name" value="RIBONUCLEASE VAPC2"/>
    <property type="match status" value="1"/>
</dbReference>
<proteinExistence type="inferred from homology"/>
<dbReference type="Pfam" id="PF01850">
    <property type="entry name" value="PIN"/>
    <property type="match status" value="1"/>
</dbReference>
<evidence type="ECO:0000256" key="5">
    <source>
        <dbReference type="ARBA" id="ARBA00022801"/>
    </source>
</evidence>
<organism evidence="10 11">
    <name type="scientific">Rhizobium indicum</name>
    <dbReference type="NCBI Taxonomy" id="2583231"/>
    <lineage>
        <taxon>Bacteria</taxon>
        <taxon>Pseudomonadati</taxon>
        <taxon>Pseudomonadota</taxon>
        <taxon>Alphaproteobacteria</taxon>
        <taxon>Hyphomicrobiales</taxon>
        <taxon>Rhizobiaceae</taxon>
        <taxon>Rhizobium/Agrobacterium group</taxon>
        <taxon>Rhizobium</taxon>
    </lineage>
</organism>
<dbReference type="HAMAP" id="MF_00265">
    <property type="entry name" value="VapC_Nob1"/>
    <property type="match status" value="1"/>
</dbReference>
<comment type="similarity">
    <text evidence="7 8">Belongs to the PINc/VapC protein family.</text>
</comment>
<dbReference type="Gene3D" id="3.40.50.1010">
    <property type="entry name" value="5'-nuclease"/>
    <property type="match status" value="1"/>
</dbReference>
<keyword evidence="5 8" id="KW-0378">Hydrolase</keyword>
<comment type="function">
    <text evidence="8">Toxic component of a toxin-antitoxin (TA) system. An RNase.</text>
</comment>
<evidence type="ECO:0000256" key="2">
    <source>
        <dbReference type="ARBA" id="ARBA00022649"/>
    </source>
</evidence>
<dbReference type="InterPro" id="IPR022907">
    <property type="entry name" value="VapC_family"/>
</dbReference>
<dbReference type="EC" id="3.1.-.-" evidence="8"/>
<comment type="cofactor">
    <cofactor evidence="1 8">
        <name>Mg(2+)</name>
        <dbReference type="ChEBI" id="CHEBI:18420"/>
    </cofactor>
</comment>
<sequence>MIGWLLDTNVIAALINPNGPPSVKSWAAAQDEERMFISILTLAEYDKGIENLPDDDQNRYRYAASRDALEERFSQRVLSLSDAAVRHWGVISGQVKLKTGHAPSVVDTMLAATAIEHNLYLVTRNVRDTRFSGAAIFDPWTNDPGQFPLSRR</sequence>
<evidence type="ECO:0000256" key="6">
    <source>
        <dbReference type="ARBA" id="ARBA00022842"/>
    </source>
</evidence>
<accession>A0ABX6PBP7</accession>
<keyword evidence="2 8" id="KW-1277">Toxin-antitoxin system</keyword>
<dbReference type="RefSeq" id="WP_138328909.1">
    <property type="nucleotide sequence ID" value="NZ_CP054021.1"/>
</dbReference>
<dbReference type="SUPFAM" id="SSF88723">
    <property type="entry name" value="PIN domain-like"/>
    <property type="match status" value="1"/>
</dbReference>
<dbReference type="InterPro" id="IPR002716">
    <property type="entry name" value="PIN_dom"/>
</dbReference>
<feature type="binding site" evidence="8">
    <location>
        <position position="107"/>
    </location>
    <ligand>
        <name>Mg(2+)</name>
        <dbReference type="ChEBI" id="CHEBI:18420"/>
    </ligand>
</feature>
<evidence type="ECO:0000256" key="1">
    <source>
        <dbReference type="ARBA" id="ARBA00001946"/>
    </source>
</evidence>
<protein>
    <recommendedName>
        <fullName evidence="8">Ribonuclease VapC</fullName>
        <shortName evidence="8">RNase VapC</shortName>
        <ecNumber evidence="8">3.1.-.-</ecNumber>
    </recommendedName>
    <alternativeName>
        <fullName evidence="8">Toxin VapC</fullName>
    </alternativeName>
</protein>
<gene>
    <name evidence="8" type="primary">vapC</name>
    <name evidence="10" type="ORF">FFM53_008725</name>
</gene>
<dbReference type="Proteomes" id="UP000305673">
    <property type="component" value="Chromosome"/>
</dbReference>
<dbReference type="CDD" id="cd18746">
    <property type="entry name" value="PIN_VapC4-5_FitB-like"/>
    <property type="match status" value="1"/>
</dbReference>
<keyword evidence="4 8" id="KW-0479">Metal-binding</keyword>
<feature type="binding site" evidence="8">
    <location>
        <position position="7"/>
    </location>
    <ligand>
        <name>Mg(2+)</name>
        <dbReference type="ChEBI" id="CHEBI:18420"/>
    </ligand>
</feature>
<dbReference type="EMBL" id="CP054021">
    <property type="protein sequence ID" value="QKK16477.1"/>
    <property type="molecule type" value="Genomic_DNA"/>
</dbReference>
<dbReference type="InterPro" id="IPR029060">
    <property type="entry name" value="PIN-like_dom_sf"/>
</dbReference>
<evidence type="ECO:0000313" key="11">
    <source>
        <dbReference type="Proteomes" id="UP000305673"/>
    </source>
</evidence>
<evidence type="ECO:0000256" key="3">
    <source>
        <dbReference type="ARBA" id="ARBA00022722"/>
    </source>
</evidence>
<keyword evidence="8" id="KW-0800">Toxin</keyword>
<evidence type="ECO:0000313" key="10">
    <source>
        <dbReference type="EMBL" id="QKK16477.1"/>
    </source>
</evidence>
<keyword evidence="11" id="KW-1185">Reference proteome</keyword>